<comment type="caution">
    <text evidence="1">The sequence shown here is derived from an EMBL/GenBank/DDBJ whole genome shotgun (WGS) entry which is preliminary data.</text>
</comment>
<organism evidence="1 2">
    <name type="scientific">Mucilaginibacter humi</name>
    <dbReference type="NCBI Taxonomy" id="2732510"/>
    <lineage>
        <taxon>Bacteria</taxon>
        <taxon>Pseudomonadati</taxon>
        <taxon>Bacteroidota</taxon>
        <taxon>Sphingobacteriia</taxon>
        <taxon>Sphingobacteriales</taxon>
        <taxon>Sphingobacteriaceae</taxon>
        <taxon>Mucilaginibacter</taxon>
    </lineage>
</organism>
<keyword evidence="2" id="KW-1185">Reference proteome</keyword>
<name>A0ABX1W0J5_9SPHI</name>
<protein>
    <recommendedName>
        <fullName evidence="3">Outer membrane protein beta-barrel domain-containing protein</fullName>
    </recommendedName>
</protein>
<dbReference type="EMBL" id="JABFCR010000019">
    <property type="protein sequence ID" value="NNU33747.1"/>
    <property type="molecule type" value="Genomic_DNA"/>
</dbReference>
<sequence length="205" mass="22734">MTWALGLDFNSAYTDAETIVSTRSGHFNFNYNATPFVNYIIEYHTGTLQGGDSLTTASGRQFNNNFAAVMFRAQLQMGEIIDYSQSKMANAFKNLYVSSGVGFVVNHMTDINRASIKTPGFYTDGENNSNQIVIPVRIGYEIKFFNKYNQPGFKIDAGYQYNFIMGDGLDGFTAGTGKDSFSQFSIGIKFAIGGVATYRKQISFD</sequence>
<dbReference type="Proteomes" id="UP000566071">
    <property type="component" value="Unassembled WGS sequence"/>
</dbReference>
<accession>A0ABX1W0J5</accession>
<gene>
    <name evidence="1" type="ORF">HK413_05610</name>
</gene>
<evidence type="ECO:0008006" key="3">
    <source>
        <dbReference type="Google" id="ProtNLM"/>
    </source>
</evidence>
<dbReference type="RefSeq" id="WP_175269435.1">
    <property type="nucleotide sequence ID" value="NZ_JABFCR010000019.1"/>
</dbReference>
<proteinExistence type="predicted"/>
<evidence type="ECO:0000313" key="1">
    <source>
        <dbReference type="EMBL" id="NNU33747.1"/>
    </source>
</evidence>
<reference evidence="1 2" key="1">
    <citation type="submission" date="2020-05" db="EMBL/GenBank/DDBJ databases">
        <authorList>
            <person name="Khan S.A."/>
            <person name="Jeon C.O."/>
            <person name="Chun B.H."/>
        </authorList>
    </citation>
    <scope>NUCLEOTIDE SEQUENCE [LARGE SCALE GENOMIC DNA]</scope>
    <source>
        <strain evidence="1 2">S1162</strain>
    </source>
</reference>
<evidence type="ECO:0000313" key="2">
    <source>
        <dbReference type="Proteomes" id="UP000566071"/>
    </source>
</evidence>